<comment type="subcellular location">
    <subcellularLocation>
        <location evidence="9">Cell inner membrane</location>
        <topology evidence="9">Single-pass type II membrane protein</topology>
    </subcellularLocation>
    <subcellularLocation>
        <location evidence="1">Membrane</location>
    </subcellularLocation>
    <text evidence="9">Localizes to the division septum.</text>
</comment>
<dbReference type="EMBL" id="CAADFH010000004">
    <property type="protein sequence ID" value="VFJ88334.1"/>
    <property type="molecule type" value="Genomic_DNA"/>
</dbReference>
<evidence type="ECO:0000256" key="4">
    <source>
        <dbReference type="ARBA" id="ARBA00022618"/>
    </source>
</evidence>
<dbReference type="Pfam" id="PF03799">
    <property type="entry name" value="FtsQ_DivIB_C"/>
    <property type="match status" value="1"/>
</dbReference>
<dbReference type="AlphaFoldDB" id="A0A450U8L5"/>
<dbReference type="InterPro" id="IPR026579">
    <property type="entry name" value="FtsQ"/>
</dbReference>
<dbReference type="InterPro" id="IPR045335">
    <property type="entry name" value="FtsQ_C_sf"/>
</dbReference>
<evidence type="ECO:0000256" key="6">
    <source>
        <dbReference type="ARBA" id="ARBA00022989"/>
    </source>
</evidence>
<keyword evidence="5 9" id="KW-0812">Transmembrane</keyword>
<comment type="similarity">
    <text evidence="9">Belongs to the FtsQ/DivIB family. FtsQ subfamily.</text>
</comment>
<dbReference type="HAMAP" id="MF_00911">
    <property type="entry name" value="FtsQ_subfam"/>
    <property type="match status" value="1"/>
</dbReference>
<dbReference type="Gene3D" id="3.10.20.310">
    <property type="entry name" value="membrane protein fhac"/>
    <property type="match status" value="1"/>
</dbReference>
<dbReference type="InterPro" id="IPR005548">
    <property type="entry name" value="Cell_div_FtsQ/DivIB_C"/>
</dbReference>
<evidence type="ECO:0000259" key="10">
    <source>
        <dbReference type="PROSITE" id="PS51779"/>
    </source>
</evidence>
<accession>A0A450U8L5</accession>
<dbReference type="GO" id="GO:0005886">
    <property type="term" value="C:plasma membrane"/>
    <property type="evidence" value="ECO:0007669"/>
    <property type="project" value="UniProtKB-SubCell"/>
</dbReference>
<proteinExistence type="inferred from homology"/>
<feature type="domain" description="POTRA" evidence="10">
    <location>
        <begin position="33"/>
        <end position="102"/>
    </location>
</feature>
<dbReference type="Gene3D" id="3.40.50.11690">
    <property type="entry name" value="Cell division protein FtsQ/DivIB"/>
    <property type="match status" value="1"/>
</dbReference>
<dbReference type="InterPro" id="IPR013685">
    <property type="entry name" value="POTRA_FtsQ_type"/>
</dbReference>
<name>A0A450U8L5_9GAMM</name>
<keyword evidence="3 9" id="KW-0997">Cell inner membrane</keyword>
<dbReference type="GO" id="GO:0032153">
    <property type="term" value="C:cell division site"/>
    <property type="evidence" value="ECO:0007669"/>
    <property type="project" value="UniProtKB-UniRule"/>
</dbReference>
<sequence>MLFIKQQIWILTSVLGMAIFGIWIYATPALPRVPINHIRVVGELREVTEASLRQAISTHLAKGFLSIDVAAVREDILKLPWLKSVSVHRDWPKSLRIAVAEHKAEARWYNGGLLATDGTLFQPPLDSYPANLPTLKGTPGIHAEMLRQYRDLRLALQPIKQKIRQFTRTERPIWQIELDGGLLIVLGDQNSIAVVKQFARTAAAVFGERINDVLRVDLRYANGFSVRWRLSVSSDISKPAAEDRKETNWAFPRETLVRYP</sequence>
<dbReference type="InterPro" id="IPR034746">
    <property type="entry name" value="POTRA"/>
</dbReference>
<evidence type="ECO:0000256" key="5">
    <source>
        <dbReference type="ARBA" id="ARBA00022692"/>
    </source>
</evidence>
<comment type="subunit">
    <text evidence="9">Part of a complex composed of FtsB, FtsL and FtsQ.</text>
</comment>
<dbReference type="PANTHER" id="PTHR35851:SF1">
    <property type="entry name" value="CELL DIVISION PROTEIN FTSQ"/>
    <property type="match status" value="1"/>
</dbReference>
<evidence type="ECO:0000256" key="1">
    <source>
        <dbReference type="ARBA" id="ARBA00004370"/>
    </source>
</evidence>
<evidence type="ECO:0000256" key="7">
    <source>
        <dbReference type="ARBA" id="ARBA00023136"/>
    </source>
</evidence>
<keyword evidence="4 9" id="KW-0132">Cell division</keyword>
<keyword evidence="2 9" id="KW-1003">Cell membrane</keyword>
<comment type="function">
    <text evidence="9">Essential cell division protein. May link together the upstream cell division proteins, which are predominantly cytoplasmic, with the downstream cell division proteins, which are predominantly periplasmic. May control correct divisome assembly.</text>
</comment>
<dbReference type="GO" id="GO:0090529">
    <property type="term" value="P:cell septum assembly"/>
    <property type="evidence" value="ECO:0007669"/>
    <property type="project" value="InterPro"/>
</dbReference>
<evidence type="ECO:0000256" key="9">
    <source>
        <dbReference type="HAMAP-Rule" id="MF_00911"/>
    </source>
</evidence>
<evidence type="ECO:0000256" key="3">
    <source>
        <dbReference type="ARBA" id="ARBA00022519"/>
    </source>
</evidence>
<evidence type="ECO:0000256" key="2">
    <source>
        <dbReference type="ARBA" id="ARBA00022475"/>
    </source>
</evidence>
<feature type="transmembrane region" description="Helical" evidence="9">
    <location>
        <begin position="7"/>
        <end position="26"/>
    </location>
</feature>
<keyword evidence="8 9" id="KW-0131">Cell cycle</keyword>
<evidence type="ECO:0000256" key="8">
    <source>
        <dbReference type="ARBA" id="ARBA00023306"/>
    </source>
</evidence>
<dbReference type="PANTHER" id="PTHR35851">
    <property type="entry name" value="CELL DIVISION PROTEIN FTSQ"/>
    <property type="match status" value="1"/>
</dbReference>
<evidence type="ECO:0000313" key="11">
    <source>
        <dbReference type="EMBL" id="VFJ88334.1"/>
    </source>
</evidence>
<keyword evidence="6 9" id="KW-1133">Transmembrane helix</keyword>
<protein>
    <recommendedName>
        <fullName evidence="9">Cell division protein FtsQ</fullName>
    </recommendedName>
</protein>
<dbReference type="PROSITE" id="PS51779">
    <property type="entry name" value="POTRA"/>
    <property type="match status" value="1"/>
</dbReference>
<keyword evidence="7 9" id="KW-0472">Membrane</keyword>
<dbReference type="Pfam" id="PF08478">
    <property type="entry name" value="POTRA_1"/>
    <property type="match status" value="1"/>
</dbReference>
<gene>
    <name evidence="9" type="primary">ftsQ</name>
    <name evidence="11" type="ORF">BECKLFY1418A_GA0070994_10043</name>
</gene>
<reference evidence="11" key="1">
    <citation type="submission" date="2019-02" db="EMBL/GenBank/DDBJ databases">
        <authorList>
            <person name="Gruber-Vodicka R. H."/>
            <person name="Seah K. B. B."/>
        </authorList>
    </citation>
    <scope>NUCLEOTIDE SEQUENCE</scope>
    <source>
        <strain evidence="11">BECK_M6</strain>
    </source>
</reference>
<dbReference type="GO" id="GO:0043093">
    <property type="term" value="P:FtsZ-dependent cytokinesis"/>
    <property type="evidence" value="ECO:0007669"/>
    <property type="project" value="UniProtKB-UniRule"/>
</dbReference>
<organism evidence="11">
    <name type="scientific">Candidatus Kentrum sp. LFY</name>
    <dbReference type="NCBI Taxonomy" id="2126342"/>
    <lineage>
        <taxon>Bacteria</taxon>
        <taxon>Pseudomonadati</taxon>
        <taxon>Pseudomonadota</taxon>
        <taxon>Gammaproteobacteria</taxon>
        <taxon>Candidatus Kentrum</taxon>
    </lineage>
</organism>